<keyword evidence="2" id="KW-1185">Reference proteome</keyword>
<name>A0A9P0Q7T3_ACAOB</name>
<reference evidence="1" key="1">
    <citation type="submission" date="2022-03" db="EMBL/GenBank/DDBJ databases">
        <authorList>
            <person name="Sayadi A."/>
        </authorList>
    </citation>
    <scope>NUCLEOTIDE SEQUENCE</scope>
</reference>
<organism evidence="1 2">
    <name type="scientific">Acanthoscelides obtectus</name>
    <name type="common">Bean weevil</name>
    <name type="synonym">Bruchus obtectus</name>
    <dbReference type="NCBI Taxonomy" id="200917"/>
    <lineage>
        <taxon>Eukaryota</taxon>
        <taxon>Metazoa</taxon>
        <taxon>Ecdysozoa</taxon>
        <taxon>Arthropoda</taxon>
        <taxon>Hexapoda</taxon>
        <taxon>Insecta</taxon>
        <taxon>Pterygota</taxon>
        <taxon>Neoptera</taxon>
        <taxon>Endopterygota</taxon>
        <taxon>Coleoptera</taxon>
        <taxon>Polyphaga</taxon>
        <taxon>Cucujiformia</taxon>
        <taxon>Chrysomeloidea</taxon>
        <taxon>Chrysomelidae</taxon>
        <taxon>Bruchinae</taxon>
        <taxon>Bruchini</taxon>
        <taxon>Acanthoscelides</taxon>
    </lineage>
</organism>
<proteinExistence type="predicted"/>
<evidence type="ECO:0000313" key="1">
    <source>
        <dbReference type="EMBL" id="CAH2014274.1"/>
    </source>
</evidence>
<dbReference type="AlphaFoldDB" id="A0A9P0Q7T3"/>
<accession>A0A9P0Q7T3</accession>
<comment type="caution">
    <text evidence="1">The sequence shown here is derived from an EMBL/GenBank/DDBJ whole genome shotgun (WGS) entry which is preliminary data.</text>
</comment>
<sequence>MEQINSFLIGFLFPATHGNGFHKNITFVGHIKVWKGGSKYCQVHWKM</sequence>
<gene>
    <name evidence="1" type="ORF">ACAOBT_LOCUS34002</name>
</gene>
<dbReference type="Proteomes" id="UP001152888">
    <property type="component" value="Unassembled WGS sequence"/>
</dbReference>
<protein>
    <submittedName>
        <fullName evidence="1">Uncharacterized protein</fullName>
    </submittedName>
</protein>
<evidence type="ECO:0000313" key="2">
    <source>
        <dbReference type="Proteomes" id="UP001152888"/>
    </source>
</evidence>
<dbReference type="EMBL" id="CAKOFQ010008461">
    <property type="protein sequence ID" value="CAH2014274.1"/>
    <property type="molecule type" value="Genomic_DNA"/>
</dbReference>